<reference evidence="7" key="1">
    <citation type="submission" date="2020-05" db="EMBL/GenBank/DDBJ databases">
        <title>WGS assembly of Panicum virgatum.</title>
        <authorList>
            <person name="Lovell J.T."/>
            <person name="Jenkins J."/>
            <person name="Shu S."/>
            <person name="Juenger T.E."/>
            <person name="Schmutz J."/>
        </authorList>
    </citation>
    <scope>NUCLEOTIDE SEQUENCE</scope>
    <source>
        <strain evidence="7">AP13</strain>
    </source>
</reference>
<dbReference type="PANTHER" id="PTHR22748">
    <property type="entry name" value="AP ENDONUCLEASE"/>
    <property type="match status" value="1"/>
</dbReference>
<dbReference type="GO" id="GO:0003906">
    <property type="term" value="F:DNA-(apurinic or apyrimidinic site) endonuclease activity"/>
    <property type="evidence" value="ECO:0007669"/>
    <property type="project" value="TreeGrafter"/>
</dbReference>
<evidence type="ECO:0000256" key="3">
    <source>
        <dbReference type="ARBA" id="ARBA00022723"/>
    </source>
</evidence>
<dbReference type="Pfam" id="PF03372">
    <property type="entry name" value="Exo_endo_phos"/>
    <property type="match status" value="1"/>
</dbReference>
<dbReference type="PANTHER" id="PTHR22748:SF19">
    <property type="entry name" value="ENDONUCLEASE_EXONUCLEASE_PHOSPHATASE DOMAIN-CONTAINING PROTEIN"/>
    <property type="match status" value="1"/>
</dbReference>
<dbReference type="GO" id="GO:0008311">
    <property type="term" value="F:double-stranded DNA 3'-5' DNA exonuclease activity"/>
    <property type="evidence" value="ECO:0007669"/>
    <property type="project" value="TreeGrafter"/>
</dbReference>
<organism evidence="7 8">
    <name type="scientific">Panicum virgatum</name>
    <name type="common">Blackwell switchgrass</name>
    <dbReference type="NCBI Taxonomy" id="38727"/>
    <lineage>
        <taxon>Eukaryota</taxon>
        <taxon>Viridiplantae</taxon>
        <taxon>Streptophyta</taxon>
        <taxon>Embryophyta</taxon>
        <taxon>Tracheophyta</taxon>
        <taxon>Spermatophyta</taxon>
        <taxon>Magnoliopsida</taxon>
        <taxon>Liliopsida</taxon>
        <taxon>Poales</taxon>
        <taxon>Poaceae</taxon>
        <taxon>PACMAD clade</taxon>
        <taxon>Panicoideae</taxon>
        <taxon>Panicodae</taxon>
        <taxon>Paniceae</taxon>
        <taxon>Panicinae</taxon>
        <taxon>Panicum</taxon>
        <taxon>Panicum sect. Hiantes</taxon>
    </lineage>
</organism>
<name>A0A8T0QWU6_PANVG</name>
<dbReference type="SUPFAM" id="SSF56219">
    <property type="entry name" value="DNase I-like"/>
    <property type="match status" value="1"/>
</dbReference>
<dbReference type="InterPro" id="IPR005135">
    <property type="entry name" value="Endo/exonuclease/phosphatase"/>
</dbReference>
<dbReference type="GO" id="GO:0006284">
    <property type="term" value="P:base-excision repair"/>
    <property type="evidence" value="ECO:0007669"/>
    <property type="project" value="TreeGrafter"/>
</dbReference>
<dbReference type="AlphaFoldDB" id="A0A8T0QWU6"/>
<dbReference type="GO" id="GO:0046872">
    <property type="term" value="F:metal ion binding"/>
    <property type="evidence" value="ECO:0007669"/>
    <property type="project" value="UniProtKB-KW"/>
</dbReference>
<evidence type="ECO:0000256" key="4">
    <source>
        <dbReference type="ARBA" id="ARBA00022801"/>
    </source>
</evidence>
<keyword evidence="8" id="KW-1185">Reference proteome</keyword>
<evidence type="ECO:0000259" key="6">
    <source>
        <dbReference type="Pfam" id="PF03372"/>
    </source>
</evidence>
<proteinExistence type="inferred from homology"/>
<comment type="similarity">
    <text evidence="2">Belongs to the DNA repair enzymes AP/ExoA family.</text>
</comment>
<feature type="domain" description="Endonuclease/exonuclease/phosphatase" evidence="6">
    <location>
        <begin position="9"/>
        <end position="148"/>
    </location>
</feature>
<evidence type="ECO:0000256" key="1">
    <source>
        <dbReference type="ARBA" id="ARBA00001946"/>
    </source>
</evidence>
<sequence>MNRSRNILCWNVRGINSQEKWDSIRNKIDESSCAVVCLQETKREHFDMQYIRKFAPRCLDKYDFVPSSGSSGGLLMLWSSSTFDGLVLEKHQFAITATFTSMHNLEVWKLSTIYGPCIEPSRGQFIDWLKNIQIQPIDNWLILGDFNFYRSS</sequence>
<accession>A0A8T0QWU6</accession>
<dbReference type="InterPro" id="IPR004808">
    <property type="entry name" value="AP_endonuc_1"/>
</dbReference>
<dbReference type="Gene3D" id="3.60.10.10">
    <property type="entry name" value="Endonuclease/exonuclease/phosphatase"/>
    <property type="match status" value="1"/>
</dbReference>
<keyword evidence="3" id="KW-0479">Metal-binding</keyword>
<comment type="caution">
    <text evidence="7">The sequence shown here is derived from an EMBL/GenBank/DDBJ whole genome shotgun (WGS) entry which is preliminary data.</text>
</comment>
<dbReference type="GO" id="GO:0008081">
    <property type="term" value="F:phosphoric diester hydrolase activity"/>
    <property type="evidence" value="ECO:0007669"/>
    <property type="project" value="TreeGrafter"/>
</dbReference>
<dbReference type="EMBL" id="CM029048">
    <property type="protein sequence ID" value="KAG2577604.1"/>
    <property type="molecule type" value="Genomic_DNA"/>
</dbReference>
<dbReference type="GO" id="GO:0005634">
    <property type="term" value="C:nucleus"/>
    <property type="evidence" value="ECO:0007669"/>
    <property type="project" value="TreeGrafter"/>
</dbReference>
<keyword evidence="4" id="KW-0378">Hydrolase</keyword>
<evidence type="ECO:0000256" key="5">
    <source>
        <dbReference type="ARBA" id="ARBA00022842"/>
    </source>
</evidence>
<protein>
    <recommendedName>
        <fullName evidence="6">Endonuclease/exonuclease/phosphatase domain-containing protein</fullName>
    </recommendedName>
</protein>
<evidence type="ECO:0000313" key="7">
    <source>
        <dbReference type="EMBL" id="KAG2577604.1"/>
    </source>
</evidence>
<keyword evidence="5" id="KW-0460">Magnesium</keyword>
<evidence type="ECO:0000256" key="2">
    <source>
        <dbReference type="ARBA" id="ARBA00007092"/>
    </source>
</evidence>
<dbReference type="InterPro" id="IPR036691">
    <property type="entry name" value="Endo/exonu/phosph_ase_sf"/>
</dbReference>
<dbReference type="Proteomes" id="UP000823388">
    <property type="component" value="Chromosome 6N"/>
</dbReference>
<gene>
    <name evidence="7" type="ORF">PVAP13_6NG193309</name>
</gene>
<evidence type="ECO:0000313" key="8">
    <source>
        <dbReference type="Proteomes" id="UP000823388"/>
    </source>
</evidence>
<comment type="cofactor">
    <cofactor evidence="1">
        <name>Mg(2+)</name>
        <dbReference type="ChEBI" id="CHEBI:18420"/>
    </cofactor>
</comment>